<comment type="caution">
    <text evidence="10">The sequence shown here is derived from an EMBL/GenBank/DDBJ whole genome shotgun (WGS) entry which is preliminary data.</text>
</comment>
<dbReference type="CDD" id="cd00082">
    <property type="entry name" value="HisKA"/>
    <property type="match status" value="1"/>
</dbReference>
<dbReference type="NCBIfam" id="TIGR00229">
    <property type="entry name" value="sensory_box"/>
    <property type="match status" value="4"/>
</dbReference>
<evidence type="ECO:0000256" key="5">
    <source>
        <dbReference type="ARBA" id="ARBA00022777"/>
    </source>
</evidence>
<dbReference type="InterPro" id="IPR003661">
    <property type="entry name" value="HisK_dim/P_dom"/>
</dbReference>
<dbReference type="SMART" id="SM00091">
    <property type="entry name" value="PAS"/>
    <property type="match status" value="3"/>
</dbReference>
<dbReference type="InterPro" id="IPR000700">
    <property type="entry name" value="PAS-assoc_C"/>
</dbReference>
<dbReference type="Gene3D" id="3.30.450.20">
    <property type="entry name" value="PAS domain"/>
    <property type="match status" value="4"/>
</dbReference>
<dbReference type="FunFam" id="3.30.565.10:FF:000006">
    <property type="entry name" value="Sensor histidine kinase WalK"/>
    <property type="match status" value="1"/>
</dbReference>
<dbReference type="InterPro" id="IPR003594">
    <property type="entry name" value="HATPase_dom"/>
</dbReference>
<dbReference type="PROSITE" id="PS50112">
    <property type="entry name" value="PAS"/>
    <property type="match status" value="3"/>
</dbReference>
<dbReference type="Pfam" id="PF13426">
    <property type="entry name" value="PAS_9"/>
    <property type="match status" value="1"/>
</dbReference>
<dbReference type="InterPro" id="IPR036097">
    <property type="entry name" value="HisK_dim/P_sf"/>
</dbReference>
<dbReference type="PROSITE" id="PS50113">
    <property type="entry name" value="PAC"/>
    <property type="match status" value="3"/>
</dbReference>
<dbReference type="Pfam" id="PF08448">
    <property type="entry name" value="PAS_4"/>
    <property type="match status" value="1"/>
</dbReference>
<dbReference type="PANTHER" id="PTHR43304:SF1">
    <property type="entry name" value="PAC DOMAIN-CONTAINING PROTEIN"/>
    <property type="match status" value="1"/>
</dbReference>
<dbReference type="Pfam" id="PF08447">
    <property type="entry name" value="PAS_3"/>
    <property type="match status" value="1"/>
</dbReference>
<dbReference type="EC" id="2.7.13.3" evidence="2"/>
<dbReference type="SMART" id="SM00387">
    <property type="entry name" value="HATPase_c"/>
    <property type="match status" value="1"/>
</dbReference>
<feature type="domain" description="PAS" evidence="8">
    <location>
        <begin position="430"/>
        <end position="504"/>
    </location>
</feature>
<dbReference type="SUPFAM" id="SSF55785">
    <property type="entry name" value="PYP-like sensor domain (PAS domain)"/>
    <property type="match status" value="4"/>
</dbReference>
<dbReference type="InterPro" id="IPR052162">
    <property type="entry name" value="Sensor_kinase/Photoreceptor"/>
</dbReference>
<name>A0A7C3VGC4_9CYAN</name>
<keyword evidence="3" id="KW-0597">Phosphoprotein</keyword>
<dbReference type="InterPro" id="IPR001610">
    <property type="entry name" value="PAC"/>
</dbReference>
<dbReference type="PROSITE" id="PS50109">
    <property type="entry name" value="HIS_KIN"/>
    <property type="match status" value="1"/>
</dbReference>
<dbReference type="InterPro" id="IPR013656">
    <property type="entry name" value="PAS_4"/>
</dbReference>
<dbReference type="AlphaFoldDB" id="A0A7C3VGC4"/>
<dbReference type="Pfam" id="PF02518">
    <property type="entry name" value="HATPase_c"/>
    <property type="match status" value="1"/>
</dbReference>
<keyword evidence="4" id="KW-0808">Transferase</keyword>
<evidence type="ECO:0000259" key="8">
    <source>
        <dbReference type="PROSITE" id="PS50112"/>
    </source>
</evidence>
<evidence type="ECO:0000256" key="3">
    <source>
        <dbReference type="ARBA" id="ARBA00022553"/>
    </source>
</evidence>
<dbReference type="InterPro" id="IPR036890">
    <property type="entry name" value="HATPase_C_sf"/>
</dbReference>
<feature type="domain" description="PAC" evidence="9">
    <location>
        <begin position="108"/>
        <end position="159"/>
    </location>
</feature>
<feature type="domain" description="PAS" evidence="8">
    <location>
        <begin position="35"/>
        <end position="86"/>
    </location>
</feature>
<dbReference type="PRINTS" id="PR00344">
    <property type="entry name" value="BCTRLSENSOR"/>
</dbReference>
<dbReference type="CDD" id="cd00075">
    <property type="entry name" value="HATPase"/>
    <property type="match status" value="1"/>
</dbReference>
<evidence type="ECO:0000259" key="9">
    <source>
        <dbReference type="PROSITE" id="PS50113"/>
    </source>
</evidence>
<feature type="domain" description="PAC" evidence="9">
    <location>
        <begin position="378"/>
        <end position="429"/>
    </location>
</feature>
<dbReference type="SUPFAM" id="SSF47384">
    <property type="entry name" value="Homodimeric domain of signal transducing histidine kinase"/>
    <property type="match status" value="1"/>
</dbReference>
<feature type="domain" description="PAS" evidence="8">
    <location>
        <begin position="305"/>
        <end position="362"/>
    </location>
</feature>
<gene>
    <name evidence="10" type="ORF">ENR15_08165</name>
</gene>
<sequence>MTARLLPETNAVAVEFRAKRITYRVKPMEQDIQDQQNMLRYIIEANPDPIFVKDRQHKWKFFNDAFCRLLGRTREELTNRTDYDFFPAHEADIFWQEDEVVWATGMPNKNQEYLTDAQGNVHIVSTNKSMFTDEAGNKFLVGTIRDITDRVRAEEQLKKSEERYRTLVEQSFEAICCVEFDPPISVNTPEEQQITQILQNGYVTEGNDALGTMYGFASVEEMIGMKTRNIASPKNPANIERTRDFMRSGYRLRHIESQHMDAAGKVKYYLNNIVGIVEAGWLRRVWMTQLDITERKQAEMALKRSEELYRGMVESQHDLIARVDREGRFTFVNDAYCDRFGMPRPELLGTHFMPLIHPEDLELSVAVMAKLQQPPYRCSCELRMLTTTGVRWIAWEGYAIRDETGEIIEIQGVGRDITDRKQMEAAMEVTQARLRQLLRASPAIVYSRETTGERPLTFISDNIKNLLGYEPQEVLADSHFWRMRLHPEDAPNIFDRISRLDREGEITLEYRFLCANGTYRWLQDKVKLLKDNAGNPLEIVGAATDITYRVEAEAEIRLALAGEKELNELKSRFITTVSHEFRTPLATILSSADLLEFYAEYGGLEKSQAHIQRIQTAAVHLSNMLEEILVMGIAEAGIAQFRPVPVDLEQLCREVLEEVELSYARGRGITLNARGTGAVMADPAQVRQILVNLLANAFKYSPNDGGVQMDLEMGATQVVLRIQDFGIGIAPEDLPWLFDAFYRGKNVGNIPGTGLGLAIVKKAVELHSGTISVESQPGAGATFTITLPAGAM</sequence>
<accession>A0A7C3VGC4</accession>
<dbReference type="PANTHER" id="PTHR43304">
    <property type="entry name" value="PHYTOCHROME-LIKE PROTEIN CPH1"/>
    <property type="match status" value="1"/>
</dbReference>
<reference evidence="10" key="1">
    <citation type="journal article" date="2020" name="mSystems">
        <title>Genome- and Community-Level Interaction Insights into Carbon Utilization and Element Cycling Functions of Hydrothermarchaeota in Hydrothermal Sediment.</title>
        <authorList>
            <person name="Zhou Z."/>
            <person name="Liu Y."/>
            <person name="Xu W."/>
            <person name="Pan J."/>
            <person name="Luo Z.H."/>
            <person name="Li M."/>
        </authorList>
    </citation>
    <scope>NUCLEOTIDE SEQUENCE [LARGE SCALE GENOMIC DNA]</scope>
    <source>
        <strain evidence="10">SpSt-374</strain>
    </source>
</reference>
<dbReference type="SMART" id="SM00086">
    <property type="entry name" value="PAC"/>
    <property type="match status" value="3"/>
</dbReference>
<protein>
    <recommendedName>
        <fullName evidence="2">histidine kinase</fullName>
        <ecNumber evidence="2">2.7.13.3</ecNumber>
    </recommendedName>
</protein>
<evidence type="ECO:0000256" key="1">
    <source>
        <dbReference type="ARBA" id="ARBA00000085"/>
    </source>
</evidence>
<dbReference type="SUPFAM" id="SSF55874">
    <property type="entry name" value="ATPase domain of HSP90 chaperone/DNA topoisomerase II/histidine kinase"/>
    <property type="match status" value="1"/>
</dbReference>
<dbReference type="InterPro" id="IPR000014">
    <property type="entry name" value="PAS"/>
</dbReference>
<evidence type="ECO:0000256" key="2">
    <source>
        <dbReference type="ARBA" id="ARBA00012438"/>
    </source>
</evidence>
<dbReference type="SMART" id="SM00388">
    <property type="entry name" value="HisKA"/>
    <property type="match status" value="1"/>
</dbReference>
<dbReference type="Pfam" id="PF00989">
    <property type="entry name" value="PAS"/>
    <property type="match status" value="1"/>
</dbReference>
<organism evidence="10">
    <name type="scientific">Planktothricoides sp. SpSt-374</name>
    <dbReference type="NCBI Taxonomy" id="2282167"/>
    <lineage>
        <taxon>Bacteria</taxon>
        <taxon>Bacillati</taxon>
        <taxon>Cyanobacteriota</taxon>
        <taxon>Cyanophyceae</taxon>
        <taxon>Oscillatoriophycideae</taxon>
        <taxon>Oscillatoriales</taxon>
        <taxon>Oscillatoriaceae</taxon>
        <taxon>Planktothricoides</taxon>
    </lineage>
</organism>
<dbReference type="Gene3D" id="3.30.565.10">
    <property type="entry name" value="Histidine kinase-like ATPase, C-terminal domain"/>
    <property type="match status" value="1"/>
</dbReference>
<evidence type="ECO:0000259" key="7">
    <source>
        <dbReference type="PROSITE" id="PS50109"/>
    </source>
</evidence>
<dbReference type="Gene3D" id="1.10.287.130">
    <property type="match status" value="1"/>
</dbReference>
<feature type="domain" description="PAC" evidence="9">
    <location>
        <begin position="506"/>
        <end position="558"/>
    </location>
</feature>
<keyword evidence="5" id="KW-0418">Kinase</keyword>
<dbReference type="InterPro" id="IPR013655">
    <property type="entry name" value="PAS_fold_3"/>
</dbReference>
<dbReference type="InterPro" id="IPR004358">
    <property type="entry name" value="Sig_transdc_His_kin-like_C"/>
</dbReference>
<keyword evidence="6" id="KW-0902">Two-component regulatory system</keyword>
<evidence type="ECO:0000256" key="6">
    <source>
        <dbReference type="ARBA" id="ARBA00023012"/>
    </source>
</evidence>
<dbReference type="CDD" id="cd00130">
    <property type="entry name" value="PAS"/>
    <property type="match status" value="3"/>
</dbReference>
<dbReference type="EMBL" id="DSPX01000080">
    <property type="protein sequence ID" value="HGG00613.1"/>
    <property type="molecule type" value="Genomic_DNA"/>
</dbReference>
<evidence type="ECO:0000313" key="10">
    <source>
        <dbReference type="EMBL" id="HGG00613.1"/>
    </source>
</evidence>
<feature type="domain" description="Histidine kinase" evidence="7">
    <location>
        <begin position="576"/>
        <end position="791"/>
    </location>
</feature>
<comment type="catalytic activity">
    <reaction evidence="1">
        <text>ATP + protein L-histidine = ADP + protein N-phospho-L-histidine.</text>
        <dbReference type="EC" id="2.7.13.3"/>
    </reaction>
</comment>
<dbReference type="Pfam" id="PF00512">
    <property type="entry name" value="HisKA"/>
    <property type="match status" value="1"/>
</dbReference>
<dbReference type="InterPro" id="IPR005467">
    <property type="entry name" value="His_kinase_dom"/>
</dbReference>
<dbReference type="GO" id="GO:0000155">
    <property type="term" value="F:phosphorelay sensor kinase activity"/>
    <property type="evidence" value="ECO:0007669"/>
    <property type="project" value="InterPro"/>
</dbReference>
<dbReference type="InterPro" id="IPR035965">
    <property type="entry name" value="PAS-like_dom_sf"/>
</dbReference>
<proteinExistence type="predicted"/>
<dbReference type="GO" id="GO:0006355">
    <property type="term" value="P:regulation of DNA-templated transcription"/>
    <property type="evidence" value="ECO:0007669"/>
    <property type="project" value="InterPro"/>
</dbReference>
<evidence type="ECO:0000256" key="4">
    <source>
        <dbReference type="ARBA" id="ARBA00022679"/>
    </source>
</evidence>
<dbReference type="InterPro" id="IPR013767">
    <property type="entry name" value="PAS_fold"/>
</dbReference>